<gene>
    <name evidence="2" type="ORF">VST7929_02971</name>
</gene>
<name>A0ABN8DXH1_9VIBR</name>
<organism evidence="2 3">
    <name type="scientific">Vibrio stylophorae</name>
    <dbReference type="NCBI Taxonomy" id="659351"/>
    <lineage>
        <taxon>Bacteria</taxon>
        <taxon>Pseudomonadati</taxon>
        <taxon>Pseudomonadota</taxon>
        <taxon>Gammaproteobacteria</taxon>
        <taxon>Vibrionales</taxon>
        <taxon>Vibrionaceae</taxon>
        <taxon>Vibrio</taxon>
    </lineage>
</organism>
<comment type="caution">
    <text evidence="2">The sequence shown here is derived from an EMBL/GenBank/DDBJ whole genome shotgun (WGS) entry which is preliminary data.</text>
</comment>
<sequence>MFLVLRILRGFTGLVAGSIFCQLFLVAFGQDESLSSMGITSRVLLALAFIGFFIGLRIYINKKYTQGHGKPHPALGGFWGL</sequence>
<proteinExistence type="predicted"/>
<keyword evidence="1" id="KW-1133">Transmembrane helix</keyword>
<evidence type="ECO:0000313" key="3">
    <source>
        <dbReference type="Proteomes" id="UP000838672"/>
    </source>
</evidence>
<dbReference type="Proteomes" id="UP000838672">
    <property type="component" value="Unassembled WGS sequence"/>
</dbReference>
<dbReference type="EMBL" id="CAKLDI010000002">
    <property type="protein sequence ID" value="CAH0535398.1"/>
    <property type="molecule type" value="Genomic_DNA"/>
</dbReference>
<feature type="transmembrane region" description="Helical" evidence="1">
    <location>
        <begin position="39"/>
        <end position="60"/>
    </location>
</feature>
<keyword evidence="3" id="KW-1185">Reference proteome</keyword>
<evidence type="ECO:0000313" key="2">
    <source>
        <dbReference type="EMBL" id="CAH0535398.1"/>
    </source>
</evidence>
<reference evidence="2" key="1">
    <citation type="submission" date="2021-11" db="EMBL/GenBank/DDBJ databases">
        <authorList>
            <person name="Rodrigo-Torres L."/>
            <person name="Arahal R. D."/>
            <person name="Lucena T."/>
        </authorList>
    </citation>
    <scope>NUCLEOTIDE SEQUENCE</scope>
    <source>
        <strain evidence="2">CECT 7929</strain>
    </source>
</reference>
<evidence type="ECO:0000256" key="1">
    <source>
        <dbReference type="SAM" id="Phobius"/>
    </source>
</evidence>
<keyword evidence="1" id="KW-0812">Transmembrane</keyword>
<accession>A0ABN8DXH1</accession>
<keyword evidence="1" id="KW-0472">Membrane</keyword>
<protein>
    <submittedName>
        <fullName evidence="2">Uncharacterized protein</fullName>
    </submittedName>
</protein>